<dbReference type="AlphaFoldDB" id="A0AAW2KV35"/>
<feature type="compositionally biased region" description="Polar residues" evidence="4">
    <location>
        <begin position="136"/>
        <end position="145"/>
    </location>
</feature>
<dbReference type="PRINTS" id="PR00320">
    <property type="entry name" value="GPROTEINBRPT"/>
</dbReference>
<feature type="repeat" description="WD" evidence="3">
    <location>
        <begin position="402"/>
        <end position="443"/>
    </location>
</feature>
<dbReference type="Gene3D" id="2.130.10.10">
    <property type="entry name" value="YVTN repeat-like/Quinoprotein amine dehydrogenase"/>
    <property type="match status" value="2"/>
</dbReference>
<dbReference type="PROSITE" id="PS50082">
    <property type="entry name" value="WD_REPEATS_2"/>
    <property type="match status" value="3"/>
</dbReference>
<feature type="compositionally biased region" description="Low complexity" evidence="4">
    <location>
        <begin position="833"/>
        <end position="844"/>
    </location>
</feature>
<reference evidence="5" key="1">
    <citation type="submission" date="2020-06" db="EMBL/GenBank/DDBJ databases">
        <authorList>
            <person name="Li T."/>
            <person name="Hu X."/>
            <person name="Zhang T."/>
            <person name="Song X."/>
            <person name="Zhang H."/>
            <person name="Dai N."/>
            <person name="Sheng W."/>
            <person name="Hou X."/>
            <person name="Wei L."/>
        </authorList>
    </citation>
    <scope>NUCLEOTIDE SEQUENCE</scope>
    <source>
        <strain evidence="5">G02</strain>
        <tissue evidence="5">Leaf</tissue>
    </source>
</reference>
<feature type="region of interest" description="Disordered" evidence="4">
    <location>
        <begin position="607"/>
        <end position="629"/>
    </location>
</feature>
<dbReference type="InterPro" id="IPR020472">
    <property type="entry name" value="WD40_PAC1"/>
</dbReference>
<evidence type="ECO:0000256" key="2">
    <source>
        <dbReference type="ARBA" id="ARBA00022737"/>
    </source>
</evidence>
<evidence type="ECO:0000256" key="3">
    <source>
        <dbReference type="PROSITE-ProRule" id="PRU00221"/>
    </source>
</evidence>
<gene>
    <name evidence="5" type="ORF">Sradi_5927300</name>
</gene>
<feature type="repeat" description="WD" evidence="3">
    <location>
        <begin position="511"/>
        <end position="550"/>
    </location>
</feature>
<keyword evidence="1 3" id="KW-0853">WD repeat</keyword>
<feature type="repeat" description="WD" evidence="3">
    <location>
        <begin position="681"/>
        <end position="710"/>
    </location>
</feature>
<dbReference type="PROSITE" id="PS00678">
    <property type="entry name" value="WD_REPEATS_1"/>
    <property type="match status" value="1"/>
</dbReference>
<comment type="caution">
    <text evidence="5">The sequence shown here is derived from an EMBL/GenBank/DDBJ whole genome shotgun (WGS) entry which is preliminary data.</text>
</comment>
<feature type="region of interest" description="Disordered" evidence="4">
    <location>
        <begin position="444"/>
        <end position="493"/>
    </location>
</feature>
<sequence>MNRRTLTMDFDSLGVAVDDDDSFFDSNERLSTVVPLDLASAPEDDEFFEASRMSFVSAASIKRIYSIAPVANAMPSYDMWMAEPGDVKERRKKLLQGMGLNSNKNFMTLASTKVVRAISIKPQPQPQLQLPRHPKSQSQPQTQPESAPAQDSAAKVDSSLTTADKATPARAILLVRSRSDSDIEGFSSKLKQRKEELIGPISKNKITRTLSGQLTPTTCIAAPQYYTSAFAPSSTGEKCKASVQNTDVSSDAAYGSFFLIKNLDTGKDFIVKEANEHGMWNKLNDLQTGEQLTLEEFEKSVGYSPFVKELMRRRASTKIRTESGRLNPNALLTKSFRSSKKKGAAILKNIKGVASGLLADKELENSSQVEEKAPKNTSQWIEAHQQGKSYKEFTALHLAQEIQAHEGSIWTIRFNSDGRFLASAGEDRTIHVWEMQECDLIKQGEDPSLAGGGTPPHPTAGNISSDRPPLAEITPMPSEMKRKGKTNGGKPEYVSVPETVQALSEKPVCTFTGHTDEILDLSWSTSQFNPVDEDYFISGSLDAKVRIWNIPKRKVVDWTDIPEMVTAASYTPDGQGAIIGSLQGTCRLYSIEGSRLDHRMDIQTKKKSQGKKFPTFQSPAKKDPGLQSQSGKITGFQFAPWNPSEVLITATDNRLGIYNGPDLIQKFRGFRNTGSQIAATFSPDGKHVISASEDSQVYIWKVEESKNPTGGKKKGTVTVHAHEHFPCKDVSVAMTWPGSIKFEPPLVEIQSKRTTKRSSAPPTSTSATPSREDNSTGGSGRQNLPPLPKKKNALERNTSTGEDELGDSGPTDPGIGPSDSFSASSDAICYGDSPSISSASSKALGEGGSSGSGGQTVQATAWGMVIVTASLEGEIRVYQNFGLPLKVSRQGLF</sequence>
<dbReference type="PROSITE" id="PS50294">
    <property type="entry name" value="WD_REPEATS_REGION"/>
    <property type="match status" value="2"/>
</dbReference>
<evidence type="ECO:0000313" key="5">
    <source>
        <dbReference type="EMBL" id="KAL0309850.1"/>
    </source>
</evidence>
<dbReference type="EMBL" id="JACGWJ010000027">
    <property type="protein sequence ID" value="KAL0309850.1"/>
    <property type="molecule type" value="Genomic_DNA"/>
</dbReference>
<dbReference type="SMART" id="SM00320">
    <property type="entry name" value="WD40"/>
    <property type="match status" value="6"/>
</dbReference>
<feature type="compositionally biased region" description="Low complexity" evidence="4">
    <location>
        <begin position="757"/>
        <end position="769"/>
    </location>
</feature>
<dbReference type="PANTHER" id="PTHR14221:SF41">
    <property type="entry name" value="TRANSDUCIN_WD40 REPEAT-LIKE SUPERFAMILY PROTEIN"/>
    <property type="match status" value="1"/>
</dbReference>
<dbReference type="PANTHER" id="PTHR14221">
    <property type="entry name" value="WD REPEAT DOMAIN 44"/>
    <property type="match status" value="1"/>
</dbReference>
<reference evidence="5" key="2">
    <citation type="journal article" date="2024" name="Plant">
        <title>Genomic evolution and insights into agronomic trait innovations of Sesamum species.</title>
        <authorList>
            <person name="Miao H."/>
            <person name="Wang L."/>
            <person name="Qu L."/>
            <person name="Liu H."/>
            <person name="Sun Y."/>
            <person name="Le M."/>
            <person name="Wang Q."/>
            <person name="Wei S."/>
            <person name="Zheng Y."/>
            <person name="Lin W."/>
            <person name="Duan Y."/>
            <person name="Cao H."/>
            <person name="Xiong S."/>
            <person name="Wang X."/>
            <person name="Wei L."/>
            <person name="Li C."/>
            <person name="Ma Q."/>
            <person name="Ju M."/>
            <person name="Zhao R."/>
            <person name="Li G."/>
            <person name="Mu C."/>
            <person name="Tian Q."/>
            <person name="Mei H."/>
            <person name="Zhang T."/>
            <person name="Gao T."/>
            <person name="Zhang H."/>
        </authorList>
    </citation>
    <scope>NUCLEOTIDE SEQUENCE</scope>
    <source>
        <strain evidence="5">G02</strain>
    </source>
</reference>
<dbReference type="InterPro" id="IPR019775">
    <property type="entry name" value="WD40_repeat_CS"/>
</dbReference>
<evidence type="ECO:0000256" key="1">
    <source>
        <dbReference type="ARBA" id="ARBA00022574"/>
    </source>
</evidence>
<feature type="region of interest" description="Disordered" evidence="4">
    <location>
        <begin position="123"/>
        <end position="161"/>
    </location>
</feature>
<proteinExistence type="predicted"/>
<protein>
    <submittedName>
        <fullName evidence="5">WD repeat-containing protein 44</fullName>
    </submittedName>
</protein>
<name>A0AAW2KV35_SESRA</name>
<feature type="region of interest" description="Disordered" evidence="4">
    <location>
        <begin position="747"/>
        <end position="856"/>
    </location>
</feature>
<dbReference type="InterPro" id="IPR001680">
    <property type="entry name" value="WD40_rpt"/>
</dbReference>
<dbReference type="InterPro" id="IPR040324">
    <property type="entry name" value="WDR44/Dgr2"/>
</dbReference>
<dbReference type="InterPro" id="IPR036322">
    <property type="entry name" value="WD40_repeat_dom_sf"/>
</dbReference>
<dbReference type="Pfam" id="PF00400">
    <property type="entry name" value="WD40"/>
    <property type="match status" value="3"/>
</dbReference>
<evidence type="ECO:0000256" key="4">
    <source>
        <dbReference type="SAM" id="MobiDB-lite"/>
    </source>
</evidence>
<organism evidence="5">
    <name type="scientific">Sesamum radiatum</name>
    <name type="common">Black benniseed</name>
    <dbReference type="NCBI Taxonomy" id="300843"/>
    <lineage>
        <taxon>Eukaryota</taxon>
        <taxon>Viridiplantae</taxon>
        <taxon>Streptophyta</taxon>
        <taxon>Embryophyta</taxon>
        <taxon>Tracheophyta</taxon>
        <taxon>Spermatophyta</taxon>
        <taxon>Magnoliopsida</taxon>
        <taxon>eudicotyledons</taxon>
        <taxon>Gunneridae</taxon>
        <taxon>Pentapetalae</taxon>
        <taxon>asterids</taxon>
        <taxon>lamiids</taxon>
        <taxon>Lamiales</taxon>
        <taxon>Pedaliaceae</taxon>
        <taxon>Sesamum</taxon>
    </lineage>
</organism>
<feature type="compositionally biased region" description="Gly residues" evidence="4">
    <location>
        <begin position="845"/>
        <end position="854"/>
    </location>
</feature>
<keyword evidence="2" id="KW-0677">Repeat</keyword>
<dbReference type="InterPro" id="IPR015943">
    <property type="entry name" value="WD40/YVTN_repeat-like_dom_sf"/>
</dbReference>
<accession>A0AAW2KV35</accession>
<dbReference type="SUPFAM" id="SSF50978">
    <property type="entry name" value="WD40 repeat-like"/>
    <property type="match status" value="1"/>
</dbReference>